<name>A0A382ST84_9ZZZZ</name>
<reference evidence="1" key="1">
    <citation type="submission" date="2018-05" db="EMBL/GenBank/DDBJ databases">
        <authorList>
            <person name="Lanie J.A."/>
            <person name="Ng W.-L."/>
            <person name="Kazmierczak K.M."/>
            <person name="Andrzejewski T.M."/>
            <person name="Davidsen T.M."/>
            <person name="Wayne K.J."/>
            <person name="Tettelin H."/>
            <person name="Glass J.I."/>
            <person name="Rusch D."/>
            <person name="Podicherti R."/>
            <person name="Tsui H.-C.T."/>
            <person name="Winkler M.E."/>
        </authorList>
    </citation>
    <scope>NUCLEOTIDE SEQUENCE</scope>
</reference>
<protein>
    <submittedName>
        <fullName evidence="1">Uncharacterized protein</fullName>
    </submittedName>
</protein>
<organism evidence="1">
    <name type="scientific">marine metagenome</name>
    <dbReference type="NCBI Taxonomy" id="408172"/>
    <lineage>
        <taxon>unclassified sequences</taxon>
        <taxon>metagenomes</taxon>
        <taxon>ecological metagenomes</taxon>
    </lineage>
</organism>
<evidence type="ECO:0000313" key="1">
    <source>
        <dbReference type="EMBL" id="SVD12993.1"/>
    </source>
</evidence>
<accession>A0A382ST84</accession>
<feature type="non-terminal residue" evidence="1">
    <location>
        <position position="67"/>
    </location>
</feature>
<dbReference type="EMBL" id="UINC01131348">
    <property type="protein sequence ID" value="SVD12993.1"/>
    <property type="molecule type" value="Genomic_DNA"/>
</dbReference>
<proteinExistence type="predicted"/>
<sequence length="67" mass="6973">MRTLEVKMMEVLIAKRIIFGLLFGLTLLAVSTCESGTVTGTDVAIGGVQPTKSFTTVVVTVAPTATS</sequence>
<dbReference type="AlphaFoldDB" id="A0A382ST84"/>
<gene>
    <name evidence="1" type="ORF">METZ01_LOCUS365847</name>
</gene>